<keyword evidence="1" id="KW-0732">Signal</keyword>
<gene>
    <name evidence="2" type="ORF">JAN5088_03264</name>
</gene>
<protein>
    <recommendedName>
        <fullName evidence="4">Lipoprotein</fullName>
    </recommendedName>
</protein>
<evidence type="ECO:0008006" key="4">
    <source>
        <dbReference type="Google" id="ProtNLM"/>
    </source>
</evidence>
<proteinExistence type="predicted"/>
<accession>A0A0M6XUM5</accession>
<sequence>MRIMALIVVAAALAGCASYQPVEANCFNFLPMEDGGDCSFTPLGGPVDG</sequence>
<dbReference type="Proteomes" id="UP000048908">
    <property type="component" value="Unassembled WGS sequence"/>
</dbReference>
<keyword evidence="3" id="KW-1185">Reference proteome</keyword>
<evidence type="ECO:0000313" key="3">
    <source>
        <dbReference type="Proteomes" id="UP000048908"/>
    </source>
</evidence>
<dbReference type="AlphaFoldDB" id="A0A0M6XUM5"/>
<organism evidence="2 3">
    <name type="scientific">Jannaschia rubra</name>
    <dbReference type="NCBI Taxonomy" id="282197"/>
    <lineage>
        <taxon>Bacteria</taxon>
        <taxon>Pseudomonadati</taxon>
        <taxon>Pseudomonadota</taxon>
        <taxon>Alphaproteobacteria</taxon>
        <taxon>Rhodobacterales</taxon>
        <taxon>Roseobacteraceae</taxon>
        <taxon>Jannaschia</taxon>
    </lineage>
</organism>
<evidence type="ECO:0000313" key="2">
    <source>
        <dbReference type="EMBL" id="CTQ34468.1"/>
    </source>
</evidence>
<reference evidence="2 3" key="1">
    <citation type="submission" date="2015-07" db="EMBL/GenBank/DDBJ databases">
        <authorList>
            <person name="Noorani M."/>
        </authorList>
    </citation>
    <scope>NUCLEOTIDE SEQUENCE [LARGE SCALE GENOMIC DNA]</scope>
    <source>
        <strain evidence="2 3">CECT 5088</strain>
    </source>
</reference>
<dbReference type="EMBL" id="CXPG01000022">
    <property type="protein sequence ID" value="CTQ34468.1"/>
    <property type="molecule type" value="Genomic_DNA"/>
</dbReference>
<name>A0A0M6XUM5_9RHOB</name>
<feature type="chain" id="PRO_5005807456" description="Lipoprotein" evidence="1">
    <location>
        <begin position="25"/>
        <end position="49"/>
    </location>
</feature>
<evidence type="ECO:0000256" key="1">
    <source>
        <dbReference type="SAM" id="SignalP"/>
    </source>
</evidence>
<dbReference type="PROSITE" id="PS51257">
    <property type="entry name" value="PROKAR_LIPOPROTEIN"/>
    <property type="match status" value="1"/>
</dbReference>
<feature type="signal peptide" evidence="1">
    <location>
        <begin position="1"/>
        <end position="24"/>
    </location>
</feature>